<dbReference type="InterPro" id="IPR004089">
    <property type="entry name" value="MCPsignal_dom"/>
</dbReference>
<keyword evidence="5" id="KW-0812">Transmembrane</keyword>
<feature type="domain" description="Methyl-accepting transducer" evidence="6">
    <location>
        <begin position="433"/>
        <end position="669"/>
    </location>
</feature>
<dbReference type="InterPro" id="IPR003660">
    <property type="entry name" value="HAMP_dom"/>
</dbReference>
<keyword evidence="9" id="KW-1185">Reference proteome</keyword>
<accession>A0ABT4YQV7</accession>
<evidence type="ECO:0000313" key="8">
    <source>
        <dbReference type="EMBL" id="MDB1123591.1"/>
    </source>
</evidence>
<dbReference type="Pfam" id="PF00672">
    <property type="entry name" value="HAMP"/>
    <property type="match status" value="1"/>
</dbReference>
<feature type="domain" description="HAMP" evidence="7">
    <location>
        <begin position="374"/>
        <end position="428"/>
    </location>
</feature>
<comment type="similarity">
    <text evidence="3">Belongs to the methyl-accepting chemotaxis (MCP) protein family.</text>
</comment>
<dbReference type="SMART" id="SM00304">
    <property type="entry name" value="HAMP"/>
    <property type="match status" value="1"/>
</dbReference>
<dbReference type="Gene3D" id="3.30.450.20">
    <property type="entry name" value="PAS domain"/>
    <property type="match status" value="1"/>
</dbReference>
<gene>
    <name evidence="8" type="ORF">PGX00_07915</name>
</gene>
<dbReference type="PROSITE" id="PS50885">
    <property type="entry name" value="HAMP"/>
    <property type="match status" value="1"/>
</dbReference>
<evidence type="ECO:0000256" key="1">
    <source>
        <dbReference type="ARBA" id="ARBA00004370"/>
    </source>
</evidence>
<dbReference type="CDD" id="cd06225">
    <property type="entry name" value="HAMP"/>
    <property type="match status" value="1"/>
</dbReference>
<evidence type="ECO:0000259" key="7">
    <source>
        <dbReference type="PROSITE" id="PS50885"/>
    </source>
</evidence>
<evidence type="ECO:0000256" key="3">
    <source>
        <dbReference type="ARBA" id="ARBA00029447"/>
    </source>
</evidence>
<dbReference type="Pfam" id="PF00015">
    <property type="entry name" value="MCPsignal"/>
    <property type="match status" value="1"/>
</dbReference>
<dbReference type="PANTHER" id="PTHR32089:SF55">
    <property type="entry name" value="METHYL ACCEPTING SENSORY TRANSDUCER WITH CACHE_2 SMALL MOLECULE BINDING DOMAIN"/>
    <property type="match status" value="1"/>
</dbReference>
<keyword evidence="5" id="KW-1133">Transmembrane helix</keyword>
<sequence>MRSMSVQWKISLLSGLCLVLTSISLIGFSVYNGYENQKTIKTYSTESVVSKSEKLLEAQSQQNATEAVKYLDEALYRAEMLGKTTLFLQQNAEDNFTASEDLRTSLQDMLRQTVESFDSIKSVYLVFEKDALDSEDSNYHGAEYVGSNEIGRFSTQWRQTAPGEAAVSTVLSEKELTDQVNTEKFICPMETKQSCISSPTFVDFSGTNVLTSSITYPLMKDGDVIGVLGIVLNLGGLQRIAVETDKTLFDSKGRVSILSGNGTLIASDEMESRIGSEFSPTSLTNDELSGFLRSATLQTTWSKDNDWLIVFAPAKVANQTWGVLLEIPADSVLSDANKLDNAITKRISSSVVSEVTVGIVLVVIGLSIIAISAHALVKPIKEVVARLEDIASGEGDLTQRIEVKNKDEIGQLARGFNQFLGKLQATIKQVVDTSEQVAHTSTEAQDAAIVTRNSSDSLFKEVDLVATASEEMTQTAGLVFQNAEVAVVAANKANEAATLGQDVISHSSAEMDKLVGRMSSAVPVVEELASNNVNITEILSVIEAISQQTNLLALNAAIEAARAGEYGRGFAVVADEVRNLASSTQSSVDEIRQVVEKVQSGTKDVVNAIQEGNALAKNTSTEVQNAVEKLNSVFEAIAEISEMNSQIVRAAEEQQLVSTEVNQSVANIRDLSGKILNQTASSEAVGRHIAELSAEQKSLVGQFKV</sequence>
<dbReference type="Proteomes" id="UP001210678">
    <property type="component" value="Unassembled WGS sequence"/>
</dbReference>
<dbReference type="InterPro" id="IPR004090">
    <property type="entry name" value="Chemotax_Me-accpt_rcpt"/>
</dbReference>
<dbReference type="RefSeq" id="WP_272134302.1">
    <property type="nucleotide sequence ID" value="NZ_JAQLOI010000001.1"/>
</dbReference>
<dbReference type="Gene3D" id="1.10.287.950">
    <property type="entry name" value="Methyl-accepting chemotaxis protein"/>
    <property type="match status" value="1"/>
</dbReference>
<dbReference type="PANTHER" id="PTHR32089">
    <property type="entry name" value="METHYL-ACCEPTING CHEMOTAXIS PROTEIN MCPB"/>
    <property type="match status" value="1"/>
</dbReference>
<organism evidence="8 9">
    <name type="scientific">Vibrio algarum</name>
    <dbReference type="NCBI Taxonomy" id="3020714"/>
    <lineage>
        <taxon>Bacteria</taxon>
        <taxon>Pseudomonadati</taxon>
        <taxon>Pseudomonadota</taxon>
        <taxon>Gammaproteobacteria</taxon>
        <taxon>Vibrionales</taxon>
        <taxon>Vibrionaceae</taxon>
        <taxon>Vibrio</taxon>
    </lineage>
</organism>
<dbReference type="PRINTS" id="PR00260">
    <property type="entry name" value="CHEMTRNSDUCR"/>
</dbReference>
<proteinExistence type="inferred from homology"/>
<name>A0ABT4YQV7_9VIBR</name>
<protein>
    <submittedName>
        <fullName evidence="8">Methyl-accepting chemotaxis protein</fullName>
    </submittedName>
</protein>
<evidence type="ECO:0000256" key="5">
    <source>
        <dbReference type="SAM" id="Phobius"/>
    </source>
</evidence>
<dbReference type="CDD" id="cd12913">
    <property type="entry name" value="PDC1_MCP_like"/>
    <property type="match status" value="1"/>
</dbReference>
<evidence type="ECO:0000313" key="9">
    <source>
        <dbReference type="Proteomes" id="UP001210678"/>
    </source>
</evidence>
<feature type="transmembrane region" description="Helical" evidence="5">
    <location>
        <begin position="355"/>
        <end position="377"/>
    </location>
</feature>
<comment type="subcellular location">
    <subcellularLocation>
        <location evidence="1">Membrane</location>
    </subcellularLocation>
</comment>
<dbReference type="SMART" id="SM00283">
    <property type="entry name" value="MA"/>
    <property type="match status" value="1"/>
</dbReference>
<dbReference type="SUPFAM" id="SSF58104">
    <property type="entry name" value="Methyl-accepting chemotaxis protein (MCP) signaling domain"/>
    <property type="match status" value="1"/>
</dbReference>
<keyword evidence="2 4" id="KW-0807">Transducer</keyword>
<comment type="caution">
    <text evidence="8">The sequence shown here is derived from an EMBL/GenBank/DDBJ whole genome shotgun (WGS) entry which is preliminary data.</text>
</comment>
<dbReference type="PROSITE" id="PS50111">
    <property type="entry name" value="CHEMOTAXIS_TRANSDUC_2"/>
    <property type="match status" value="1"/>
</dbReference>
<reference evidence="8 9" key="1">
    <citation type="submission" date="2023-01" db="EMBL/GenBank/DDBJ databases">
        <title>Vibrio sp. KJ40-1 sp.nov, isolated from marine algae.</title>
        <authorList>
            <person name="Butt M."/>
            <person name="Kim J.M.J."/>
            <person name="Jeon C.O.C."/>
        </authorList>
    </citation>
    <scope>NUCLEOTIDE SEQUENCE [LARGE SCALE GENOMIC DNA]</scope>
    <source>
        <strain evidence="8 9">KJ40-1</strain>
    </source>
</reference>
<evidence type="ECO:0000259" key="6">
    <source>
        <dbReference type="PROSITE" id="PS50111"/>
    </source>
</evidence>
<dbReference type="CDD" id="cd11386">
    <property type="entry name" value="MCP_signal"/>
    <property type="match status" value="1"/>
</dbReference>
<evidence type="ECO:0000256" key="4">
    <source>
        <dbReference type="PROSITE-ProRule" id="PRU00284"/>
    </source>
</evidence>
<dbReference type="EMBL" id="JAQLOI010000001">
    <property type="protein sequence ID" value="MDB1123591.1"/>
    <property type="molecule type" value="Genomic_DNA"/>
</dbReference>
<keyword evidence="5" id="KW-0472">Membrane</keyword>
<evidence type="ECO:0000256" key="2">
    <source>
        <dbReference type="ARBA" id="ARBA00023224"/>
    </source>
</evidence>